<feature type="region of interest" description="Disordered" evidence="1">
    <location>
        <begin position="244"/>
        <end position="278"/>
    </location>
</feature>
<evidence type="ECO:0000313" key="2">
    <source>
        <dbReference type="EMBL" id="KAH6891195.1"/>
    </source>
</evidence>
<evidence type="ECO:0000313" key="3">
    <source>
        <dbReference type="Proteomes" id="UP000777438"/>
    </source>
</evidence>
<evidence type="ECO:0000256" key="1">
    <source>
        <dbReference type="SAM" id="MobiDB-lite"/>
    </source>
</evidence>
<organism evidence="2 3">
    <name type="scientific">Thelonectria olida</name>
    <dbReference type="NCBI Taxonomy" id="1576542"/>
    <lineage>
        <taxon>Eukaryota</taxon>
        <taxon>Fungi</taxon>
        <taxon>Dikarya</taxon>
        <taxon>Ascomycota</taxon>
        <taxon>Pezizomycotina</taxon>
        <taxon>Sordariomycetes</taxon>
        <taxon>Hypocreomycetidae</taxon>
        <taxon>Hypocreales</taxon>
        <taxon>Nectriaceae</taxon>
        <taxon>Thelonectria</taxon>
    </lineage>
</organism>
<keyword evidence="3" id="KW-1185">Reference proteome</keyword>
<gene>
    <name evidence="2" type="ORF">B0T10DRAFT_595375</name>
</gene>
<comment type="caution">
    <text evidence="2">The sequence shown here is derived from an EMBL/GenBank/DDBJ whole genome shotgun (WGS) entry which is preliminary data.</text>
</comment>
<sequence>MDVSLCRVCAFALPSLDSSGTSRKIICVPAYRHGGTEKGELLRGEGSRLVRRPKNGGATIASRNFNDELVAPALHRTLVCFADESMTFLQSESGSGLDSAGSPGRTGALRAMNFANIDDEASHKAHANEACSSRRNLRQQETWTIVDLSLLSFFLNCSQRHREKPHSTAISPNPEDLPANPCTETCQLLDLGGKGRVTSHSWKSTQQLGIRDNSTPTREHPTNLRILACAIPSAATEQNAHEPIAHAWRRRTSPSLVPGPARPSVRPVTLDISQASSV</sequence>
<feature type="compositionally biased region" description="Polar residues" evidence="1">
    <location>
        <begin position="198"/>
        <end position="216"/>
    </location>
</feature>
<accession>A0A9P8W8Q8</accession>
<dbReference type="EMBL" id="JAGPYM010000008">
    <property type="protein sequence ID" value="KAH6891195.1"/>
    <property type="molecule type" value="Genomic_DNA"/>
</dbReference>
<protein>
    <submittedName>
        <fullName evidence="2">Uncharacterized protein</fullName>
    </submittedName>
</protein>
<name>A0A9P8W8Q8_9HYPO</name>
<dbReference type="Proteomes" id="UP000777438">
    <property type="component" value="Unassembled WGS sequence"/>
</dbReference>
<feature type="region of interest" description="Disordered" evidence="1">
    <location>
        <begin position="197"/>
        <end position="219"/>
    </location>
</feature>
<proteinExistence type="predicted"/>
<reference evidence="2 3" key="1">
    <citation type="journal article" date="2021" name="Nat. Commun.">
        <title>Genetic determinants of endophytism in the Arabidopsis root mycobiome.</title>
        <authorList>
            <person name="Mesny F."/>
            <person name="Miyauchi S."/>
            <person name="Thiergart T."/>
            <person name="Pickel B."/>
            <person name="Atanasova L."/>
            <person name="Karlsson M."/>
            <person name="Huettel B."/>
            <person name="Barry K.W."/>
            <person name="Haridas S."/>
            <person name="Chen C."/>
            <person name="Bauer D."/>
            <person name="Andreopoulos W."/>
            <person name="Pangilinan J."/>
            <person name="LaButti K."/>
            <person name="Riley R."/>
            <person name="Lipzen A."/>
            <person name="Clum A."/>
            <person name="Drula E."/>
            <person name="Henrissat B."/>
            <person name="Kohler A."/>
            <person name="Grigoriev I.V."/>
            <person name="Martin F.M."/>
            <person name="Hacquard S."/>
        </authorList>
    </citation>
    <scope>NUCLEOTIDE SEQUENCE [LARGE SCALE GENOMIC DNA]</scope>
    <source>
        <strain evidence="2 3">MPI-CAGE-CH-0241</strain>
    </source>
</reference>
<dbReference type="AlphaFoldDB" id="A0A9P8W8Q8"/>